<protein>
    <submittedName>
        <fullName evidence="1">Uncharacterized protein</fullName>
    </submittedName>
</protein>
<reference evidence="1 2" key="1">
    <citation type="submission" date="2019-11" db="EMBL/GenBank/DDBJ databases">
        <title>Whole genome sequence of Oryza granulata.</title>
        <authorList>
            <person name="Li W."/>
        </authorList>
    </citation>
    <scope>NUCLEOTIDE SEQUENCE [LARGE SCALE GENOMIC DNA]</scope>
    <source>
        <strain evidence="2">cv. Menghai</strain>
        <tissue evidence="1">Leaf</tissue>
    </source>
</reference>
<proteinExistence type="predicted"/>
<gene>
    <name evidence="1" type="ORF">E2562_037010</name>
</gene>
<evidence type="ECO:0000313" key="1">
    <source>
        <dbReference type="EMBL" id="KAF0904771.1"/>
    </source>
</evidence>
<dbReference type="EMBL" id="SPHZ02000008">
    <property type="protein sequence ID" value="KAF0904771.1"/>
    <property type="molecule type" value="Genomic_DNA"/>
</dbReference>
<sequence length="84" mass="9626">MVQPCRCQSPPSSFITSIMDDAVRGSTPIQDQIFVMWSGFITYFHRHGHEDKFPWEGKNEYGVPCLELARKREGVGPEEKLVAR</sequence>
<organism evidence="1 2">
    <name type="scientific">Oryza meyeriana var. granulata</name>
    <dbReference type="NCBI Taxonomy" id="110450"/>
    <lineage>
        <taxon>Eukaryota</taxon>
        <taxon>Viridiplantae</taxon>
        <taxon>Streptophyta</taxon>
        <taxon>Embryophyta</taxon>
        <taxon>Tracheophyta</taxon>
        <taxon>Spermatophyta</taxon>
        <taxon>Magnoliopsida</taxon>
        <taxon>Liliopsida</taxon>
        <taxon>Poales</taxon>
        <taxon>Poaceae</taxon>
        <taxon>BOP clade</taxon>
        <taxon>Oryzoideae</taxon>
        <taxon>Oryzeae</taxon>
        <taxon>Oryzinae</taxon>
        <taxon>Oryza</taxon>
        <taxon>Oryza meyeriana</taxon>
    </lineage>
</organism>
<evidence type="ECO:0000313" key="2">
    <source>
        <dbReference type="Proteomes" id="UP000479710"/>
    </source>
</evidence>
<dbReference type="AlphaFoldDB" id="A0A6G1CXF0"/>
<dbReference type="Proteomes" id="UP000479710">
    <property type="component" value="Unassembled WGS sequence"/>
</dbReference>
<name>A0A6G1CXF0_9ORYZ</name>
<comment type="caution">
    <text evidence="1">The sequence shown here is derived from an EMBL/GenBank/DDBJ whole genome shotgun (WGS) entry which is preliminary data.</text>
</comment>
<keyword evidence="2" id="KW-1185">Reference proteome</keyword>
<accession>A0A6G1CXF0</accession>